<evidence type="ECO:0008006" key="5">
    <source>
        <dbReference type="Google" id="ProtNLM"/>
    </source>
</evidence>
<dbReference type="Proteomes" id="UP000057088">
    <property type="component" value="Chromosome 2"/>
</dbReference>
<dbReference type="GeneID" id="29387468"/>
<dbReference type="Proteomes" id="UP000254626">
    <property type="component" value="Unassembled WGS sequence"/>
</dbReference>
<gene>
    <name evidence="1" type="ORF">AL536_17545</name>
    <name evidence="2" type="ORF">NCTC11327_02267</name>
</gene>
<keyword evidence="3" id="KW-1185">Reference proteome</keyword>
<reference evidence="3" key="1">
    <citation type="submission" date="2015-12" db="EMBL/GenBank/DDBJ databases">
        <title>FDA dAtabase for Regulatory Grade micrObial Sequences (FDA-ARGOS): Supporting development and validation of Infectious Disease Dx tests.</title>
        <authorList>
            <person name="Hoffmann M."/>
            <person name="Allard M."/>
            <person name="Evans P."/>
            <person name="Brown E."/>
            <person name="Tallon L.J."/>
            <person name="Sadzewicz L."/>
            <person name="Sengamalay N."/>
            <person name="Ott S."/>
            <person name="Godinez A."/>
            <person name="Nagaraj S."/>
            <person name="Vyas G."/>
            <person name="Aluvathingal J."/>
            <person name="Nadendla S."/>
            <person name="Geyer C."/>
            <person name="Sichtig H."/>
        </authorList>
    </citation>
    <scope>NUCLEOTIDE SEQUENCE [LARGE SCALE GENOMIC DNA]</scope>
    <source>
        <strain evidence="3">ATCC 33809</strain>
    </source>
</reference>
<dbReference type="EMBL" id="CP014035">
    <property type="protein sequence ID" value="AMF95233.1"/>
    <property type="molecule type" value="Genomic_DNA"/>
</dbReference>
<evidence type="ECO:0000313" key="2">
    <source>
        <dbReference type="EMBL" id="SUP27694.1"/>
    </source>
</evidence>
<accession>A0AAX2LRJ6</accession>
<name>A0AAX2LRJ6_VIBFL</name>
<dbReference type="AlphaFoldDB" id="A0AAX2LRJ6"/>
<dbReference type="KEGG" id="vfl:AL536_17545"/>
<evidence type="ECO:0000313" key="3">
    <source>
        <dbReference type="Proteomes" id="UP000057088"/>
    </source>
</evidence>
<reference evidence="1" key="2">
    <citation type="submission" date="2018-01" db="EMBL/GenBank/DDBJ databases">
        <title>FDA dAtabase for Regulatory Grade micrObial Sequences (FDA-ARGOS): Supporting development and validation of Infectious Disease Dx tests.</title>
        <authorList>
            <person name="Hoffmann M."/>
            <person name="Allard M."/>
            <person name="Evans P."/>
            <person name="Brown E."/>
            <person name="Tallon L."/>
            <person name="Sadzewicz L."/>
            <person name="Sengamalay N."/>
            <person name="Ott S."/>
            <person name="Godinez A."/>
            <person name="Nagaraj S."/>
            <person name="Vyas G."/>
            <person name="Aluvathingal J."/>
            <person name="Nadendla S."/>
            <person name="Geyer C."/>
            <person name="Sichtig H."/>
        </authorList>
    </citation>
    <scope>NUCLEOTIDE SEQUENCE</scope>
    <source>
        <strain evidence="1">ATCC 33809</strain>
    </source>
</reference>
<dbReference type="RefSeq" id="WP_061056845.1">
    <property type="nucleotide sequence ID" value="NZ_CABLBX010000009.1"/>
</dbReference>
<evidence type="ECO:0000313" key="4">
    <source>
        <dbReference type="Proteomes" id="UP000254626"/>
    </source>
</evidence>
<organism evidence="2 4">
    <name type="scientific">Vibrio fluvialis</name>
    <dbReference type="NCBI Taxonomy" id="676"/>
    <lineage>
        <taxon>Bacteria</taxon>
        <taxon>Pseudomonadati</taxon>
        <taxon>Pseudomonadota</taxon>
        <taxon>Gammaproteobacteria</taxon>
        <taxon>Vibrionales</taxon>
        <taxon>Vibrionaceae</taxon>
        <taxon>Vibrio</taxon>
    </lineage>
</organism>
<dbReference type="EMBL" id="UHIP01000001">
    <property type="protein sequence ID" value="SUP27694.1"/>
    <property type="molecule type" value="Genomic_DNA"/>
</dbReference>
<evidence type="ECO:0000313" key="1">
    <source>
        <dbReference type="EMBL" id="AMF95233.1"/>
    </source>
</evidence>
<protein>
    <recommendedName>
        <fullName evidence="5">DUF1127 domain-containing protein</fullName>
    </recommendedName>
</protein>
<reference evidence="2 4" key="3">
    <citation type="submission" date="2018-06" db="EMBL/GenBank/DDBJ databases">
        <authorList>
            <consortium name="Pathogen Informatics"/>
            <person name="Doyle S."/>
        </authorList>
    </citation>
    <scope>NUCLEOTIDE SEQUENCE [LARGE SCALE GENOMIC DNA]</scope>
    <source>
        <strain evidence="2 4">NCTC11327</strain>
    </source>
</reference>
<proteinExistence type="predicted"/>
<sequence>MEKVIQVKQQYSVIRKITNAIQQIFGMKKEHRRALPEPENAHLRRDIGLEEVGDNARDYQRYL</sequence>